<proteinExistence type="predicted"/>
<organism evidence="1 2">
    <name type="scientific">Rhododendron molle</name>
    <name type="common">Chinese azalea</name>
    <name type="synonym">Azalea mollis</name>
    <dbReference type="NCBI Taxonomy" id="49168"/>
    <lineage>
        <taxon>Eukaryota</taxon>
        <taxon>Viridiplantae</taxon>
        <taxon>Streptophyta</taxon>
        <taxon>Embryophyta</taxon>
        <taxon>Tracheophyta</taxon>
        <taxon>Spermatophyta</taxon>
        <taxon>Magnoliopsida</taxon>
        <taxon>eudicotyledons</taxon>
        <taxon>Gunneridae</taxon>
        <taxon>Pentapetalae</taxon>
        <taxon>asterids</taxon>
        <taxon>Ericales</taxon>
        <taxon>Ericaceae</taxon>
        <taxon>Ericoideae</taxon>
        <taxon>Rhodoreae</taxon>
        <taxon>Rhododendron</taxon>
    </lineage>
</organism>
<evidence type="ECO:0000313" key="2">
    <source>
        <dbReference type="Proteomes" id="UP001062846"/>
    </source>
</evidence>
<comment type="caution">
    <text evidence="1">The sequence shown here is derived from an EMBL/GenBank/DDBJ whole genome shotgun (WGS) entry which is preliminary data.</text>
</comment>
<dbReference type="Proteomes" id="UP001062846">
    <property type="component" value="Chromosome 2"/>
</dbReference>
<evidence type="ECO:0000313" key="1">
    <source>
        <dbReference type="EMBL" id="KAI8567505.1"/>
    </source>
</evidence>
<reference evidence="1" key="1">
    <citation type="submission" date="2022-02" db="EMBL/GenBank/DDBJ databases">
        <title>Plant Genome Project.</title>
        <authorList>
            <person name="Zhang R.-G."/>
        </authorList>
    </citation>
    <scope>NUCLEOTIDE SEQUENCE</scope>
    <source>
        <strain evidence="1">AT1</strain>
    </source>
</reference>
<dbReference type="EMBL" id="CM046389">
    <property type="protein sequence ID" value="KAI8567505.1"/>
    <property type="molecule type" value="Genomic_DNA"/>
</dbReference>
<name>A0ACC0PPU1_RHOML</name>
<keyword evidence="2" id="KW-1185">Reference proteome</keyword>
<protein>
    <submittedName>
        <fullName evidence="1">Uncharacterized protein</fullName>
    </submittedName>
</protein>
<accession>A0ACC0PPU1</accession>
<sequence length="241" mass="26733">MSLATSPGPPDHVSHHHPTSPSTALPPPPPKHPLQTPLLLPPLRLPPLIPPPSLPLLPLHLSPPRPTPPNPIRCRSNQFDSPSHFLVYRHGTGQDSSSKTTPSLARENDAVGILHSTTPMVGQDFPWKTSHFLTDKNDVVGFPPGIFHGDFSHSRLLAIGRKIYVIGRTTMFEWTGNVAVKLPIFLEEKIHCDGGRREDFMWPAAPPACCWWRSTIWILIQGQVGGEQERKKFGISKYGFC</sequence>
<gene>
    <name evidence="1" type="ORF">RHMOL_Rhmol02G0127900</name>
</gene>